<dbReference type="PANTHER" id="PTHR33223">
    <property type="entry name" value="CCHC-TYPE DOMAIN-CONTAINING PROTEIN"/>
    <property type="match status" value="1"/>
</dbReference>
<feature type="compositionally biased region" description="Basic and acidic residues" evidence="1">
    <location>
        <begin position="198"/>
        <end position="214"/>
    </location>
</feature>
<evidence type="ECO:0000313" key="2">
    <source>
        <dbReference type="EMBL" id="GFZ14356.1"/>
    </source>
</evidence>
<keyword evidence="3" id="KW-1185">Reference proteome</keyword>
<sequence length="475" mass="54263">MGPRQVISIELAIATFRVLVRSLRAKVLSPPRPWARDFERPHPGRLLLFVCAGRPLSIRGPVPRRPSNIDSATYLDQVQVAPREIDPILWPTQPKLQNLEDLHHGIHDMAEQMRIMNENYCRLMQLLVAANPPFPVAPLVPEVERSRHSNRSGNRSRNISADQVGRGRRQAPSSSLREKGSSESSKTPTRSRRGRSPRRGDHVRARDKSTSQKIRDLDARLDAINTGVGAPVTVDTLIKQTEPPFTERILRARISSKFKLPAQLGIYEGKTDPMDHLDSYKSLMSLQGCSDEVMCKAFSATLKGPARNCQKNASHLFTIHQKENESLKDFVKRFNQAILEVEDPSDKVIIMAMMEGLRPGPLFDSLSKNVPETLSALQSKADKYIAAEELAEAKRRRRGKDDHKRKEPDTRRNDYREETRYKRLDRDPKRSNNRRPRTPPRRPEFILPPLNAPVAQVLSEIKHEEFVKWPWKDQD</sequence>
<protein>
    <recommendedName>
        <fullName evidence="4">Retrotransposon gag domain-containing protein</fullName>
    </recommendedName>
</protein>
<dbReference type="PANTHER" id="PTHR33223:SF10">
    <property type="entry name" value="AMINOTRANSFERASE-LIKE PLANT MOBILE DOMAIN-CONTAINING PROTEIN"/>
    <property type="match status" value="1"/>
</dbReference>
<evidence type="ECO:0000313" key="3">
    <source>
        <dbReference type="Proteomes" id="UP000585474"/>
    </source>
</evidence>
<dbReference type="AlphaFoldDB" id="A0A7J0GU93"/>
<organism evidence="2 3">
    <name type="scientific">Actinidia rufa</name>
    <dbReference type="NCBI Taxonomy" id="165716"/>
    <lineage>
        <taxon>Eukaryota</taxon>
        <taxon>Viridiplantae</taxon>
        <taxon>Streptophyta</taxon>
        <taxon>Embryophyta</taxon>
        <taxon>Tracheophyta</taxon>
        <taxon>Spermatophyta</taxon>
        <taxon>Magnoliopsida</taxon>
        <taxon>eudicotyledons</taxon>
        <taxon>Gunneridae</taxon>
        <taxon>Pentapetalae</taxon>
        <taxon>asterids</taxon>
        <taxon>Ericales</taxon>
        <taxon>Actinidiaceae</taxon>
        <taxon>Actinidia</taxon>
    </lineage>
</organism>
<reference evidence="2 3" key="1">
    <citation type="submission" date="2019-07" db="EMBL/GenBank/DDBJ databases">
        <title>De Novo Assembly of kiwifruit Actinidia rufa.</title>
        <authorList>
            <person name="Sugita-Konishi S."/>
            <person name="Sato K."/>
            <person name="Mori E."/>
            <person name="Abe Y."/>
            <person name="Kisaki G."/>
            <person name="Hamano K."/>
            <person name="Suezawa K."/>
            <person name="Otani M."/>
            <person name="Fukuda T."/>
            <person name="Manabe T."/>
            <person name="Gomi K."/>
            <person name="Tabuchi M."/>
            <person name="Akimitsu K."/>
            <person name="Kataoka I."/>
        </authorList>
    </citation>
    <scope>NUCLEOTIDE SEQUENCE [LARGE SCALE GENOMIC DNA]</scope>
    <source>
        <strain evidence="3">cv. Fuchu</strain>
    </source>
</reference>
<dbReference type="EMBL" id="BJWL01000024">
    <property type="protein sequence ID" value="GFZ14356.1"/>
    <property type="molecule type" value="Genomic_DNA"/>
</dbReference>
<proteinExistence type="predicted"/>
<evidence type="ECO:0000256" key="1">
    <source>
        <dbReference type="SAM" id="MobiDB-lite"/>
    </source>
</evidence>
<feature type="compositionally biased region" description="Basic and acidic residues" evidence="1">
    <location>
        <begin position="399"/>
        <end position="430"/>
    </location>
</feature>
<accession>A0A7J0GU93</accession>
<evidence type="ECO:0008006" key="4">
    <source>
        <dbReference type="Google" id="ProtNLM"/>
    </source>
</evidence>
<name>A0A7J0GU93_9ERIC</name>
<feature type="compositionally biased region" description="Basic residues" evidence="1">
    <location>
        <begin position="431"/>
        <end position="440"/>
    </location>
</feature>
<gene>
    <name evidence="2" type="ORF">Acr_24g0005460</name>
</gene>
<dbReference type="Proteomes" id="UP000585474">
    <property type="component" value="Unassembled WGS sequence"/>
</dbReference>
<feature type="region of interest" description="Disordered" evidence="1">
    <location>
        <begin position="393"/>
        <end position="450"/>
    </location>
</feature>
<feature type="region of interest" description="Disordered" evidence="1">
    <location>
        <begin position="145"/>
        <end position="214"/>
    </location>
</feature>
<feature type="compositionally biased region" description="Low complexity" evidence="1">
    <location>
        <begin position="151"/>
        <end position="160"/>
    </location>
</feature>
<comment type="caution">
    <text evidence="2">The sequence shown here is derived from an EMBL/GenBank/DDBJ whole genome shotgun (WGS) entry which is preliminary data.</text>
</comment>